<dbReference type="OrthoDB" id="9143597at2"/>
<feature type="domain" description="Peptidase M64 N-terminal" evidence="2">
    <location>
        <begin position="19"/>
        <end position="133"/>
    </location>
</feature>
<dbReference type="AlphaFoldDB" id="A0A1L9B152"/>
<dbReference type="STRING" id="83449.BON30_35965"/>
<dbReference type="Pfam" id="PF16217">
    <property type="entry name" value="M64_N"/>
    <property type="match status" value="1"/>
</dbReference>
<dbReference type="InterPro" id="IPR024079">
    <property type="entry name" value="MetalloPept_cat_dom_sf"/>
</dbReference>
<organism evidence="3 4">
    <name type="scientific">Cystobacter ferrugineus</name>
    <dbReference type="NCBI Taxonomy" id="83449"/>
    <lineage>
        <taxon>Bacteria</taxon>
        <taxon>Pseudomonadati</taxon>
        <taxon>Myxococcota</taxon>
        <taxon>Myxococcia</taxon>
        <taxon>Myxococcales</taxon>
        <taxon>Cystobacterineae</taxon>
        <taxon>Archangiaceae</taxon>
        <taxon>Cystobacter</taxon>
    </lineage>
</organism>
<dbReference type="RefSeq" id="WP_071903025.1">
    <property type="nucleotide sequence ID" value="NZ_MPIN01000012.1"/>
</dbReference>
<feature type="signal peptide" evidence="1">
    <location>
        <begin position="1"/>
        <end position="16"/>
    </location>
</feature>
<reference evidence="4" key="1">
    <citation type="submission" date="2016-11" db="EMBL/GenBank/DDBJ databases">
        <authorList>
            <person name="Shukria A."/>
            <person name="Stevens D.C."/>
        </authorList>
    </citation>
    <scope>NUCLEOTIDE SEQUENCE [LARGE SCALE GENOMIC DNA]</scope>
    <source>
        <strain evidence="4">Cbfe23</strain>
    </source>
</reference>
<dbReference type="Gene3D" id="3.40.390.10">
    <property type="entry name" value="Collagenase (Catalytic Domain)"/>
    <property type="match status" value="1"/>
</dbReference>
<dbReference type="GO" id="GO:0008237">
    <property type="term" value="F:metallopeptidase activity"/>
    <property type="evidence" value="ECO:0007669"/>
    <property type="project" value="InterPro"/>
</dbReference>
<protein>
    <submittedName>
        <fullName evidence="3">Peptidase M64</fullName>
    </submittedName>
</protein>
<dbReference type="Gene3D" id="2.60.40.3250">
    <property type="entry name" value="Peptidase M64, N-terminal domain"/>
    <property type="match status" value="1"/>
</dbReference>
<accession>A0A1L9B152</accession>
<reference evidence="3 4" key="2">
    <citation type="submission" date="2016-12" db="EMBL/GenBank/DDBJ databases">
        <title>Draft Genome Sequence of Cystobacter ferrugineus Strain Cbfe23.</title>
        <authorList>
            <person name="Akbar S."/>
            <person name="Dowd S.E."/>
            <person name="Stevens D.C."/>
        </authorList>
    </citation>
    <scope>NUCLEOTIDE SEQUENCE [LARGE SCALE GENOMIC DNA]</scope>
    <source>
        <strain evidence="3 4">Cbfe23</strain>
    </source>
</reference>
<dbReference type="Proteomes" id="UP000182229">
    <property type="component" value="Unassembled WGS sequence"/>
</dbReference>
<dbReference type="EMBL" id="MPIN01000012">
    <property type="protein sequence ID" value="OJH35999.1"/>
    <property type="molecule type" value="Genomic_DNA"/>
</dbReference>
<dbReference type="InterPro" id="IPR032625">
    <property type="entry name" value="M64_N"/>
</dbReference>
<evidence type="ECO:0000313" key="3">
    <source>
        <dbReference type="EMBL" id="OJH35999.1"/>
    </source>
</evidence>
<feature type="chain" id="PRO_5013381390" evidence="1">
    <location>
        <begin position="17"/>
        <end position="472"/>
    </location>
</feature>
<evidence type="ECO:0000313" key="4">
    <source>
        <dbReference type="Proteomes" id="UP000182229"/>
    </source>
</evidence>
<dbReference type="InterPro" id="IPR019026">
    <property type="entry name" value="Peptidase_M64_IgA"/>
</dbReference>
<name>A0A1L9B152_9BACT</name>
<sequence length="472" mass="53480">MNLLLALLLAASPAAAPGPRTFRVDYFHTGNATEERFSLDRLVVEPLPWPGNPARAIDETNLGKYLFEVRDRATNRLLYSRGFASIYGEWELTPEAREVNRTFHESLRFAAPDKPVQVLLKKRAKDNSFREVWSLTVDPEDPFVDPTTPASPGALLKLVEGGAPADKVDLLILGDGYTEKERPKFEKDARRLVDILFTYSPFKERKRDFNVWGLMPAARQSGISRPSTGIHRDSPVGSTYDAFGSERYVLTFENRRFRDIAAFAPYEFVEILVNGNTYGGGGIFGLYSTVAADSLWSPYVFVHEFGHHFAGLADEYYTSDSAYAPSEERVEPWEKNVTALKDPARLKWKAWVTPGTPLPTPWAKDEYEAHAREVLEQRRRIRAERRPESEMDALFTRQRDWEEAFFRAQPAAKQTGAFEGAMYEARGYYRPQLDCVMFTRDRVPFCSVCQHALSEVIDLYAGPPGKAPASPK</sequence>
<dbReference type="InterPro" id="IPR038171">
    <property type="entry name" value="M64_N_sf"/>
</dbReference>
<keyword evidence="4" id="KW-1185">Reference proteome</keyword>
<evidence type="ECO:0000256" key="1">
    <source>
        <dbReference type="SAM" id="SignalP"/>
    </source>
</evidence>
<dbReference type="Pfam" id="PF09471">
    <property type="entry name" value="Peptidase_M64"/>
    <property type="match status" value="1"/>
</dbReference>
<proteinExistence type="predicted"/>
<comment type="caution">
    <text evidence="3">The sequence shown here is derived from an EMBL/GenBank/DDBJ whole genome shotgun (WGS) entry which is preliminary data.</text>
</comment>
<keyword evidence="1" id="KW-0732">Signal</keyword>
<gene>
    <name evidence="3" type="ORF">BON30_35965</name>
</gene>
<evidence type="ECO:0000259" key="2">
    <source>
        <dbReference type="Pfam" id="PF16217"/>
    </source>
</evidence>